<comment type="caution">
    <text evidence="1">The sequence shown here is derived from an EMBL/GenBank/DDBJ whole genome shotgun (WGS) entry which is preliminary data.</text>
</comment>
<protein>
    <submittedName>
        <fullName evidence="1">Uncharacterized protein</fullName>
    </submittedName>
</protein>
<organism evidence="1 2">
    <name type="scientific">Paraburkholderia steynii</name>
    <dbReference type="NCBI Taxonomy" id="1245441"/>
    <lineage>
        <taxon>Bacteria</taxon>
        <taxon>Pseudomonadati</taxon>
        <taxon>Pseudomonadota</taxon>
        <taxon>Betaproteobacteria</taxon>
        <taxon>Burkholderiales</taxon>
        <taxon>Burkholderiaceae</taxon>
        <taxon>Paraburkholderia</taxon>
    </lineage>
</organism>
<evidence type="ECO:0000313" key="1">
    <source>
        <dbReference type="EMBL" id="TCG05547.1"/>
    </source>
</evidence>
<dbReference type="AlphaFoldDB" id="A0A4R0XEL0"/>
<reference evidence="1 2" key="1">
    <citation type="submission" date="2017-02" db="EMBL/GenBank/DDBJ databases">
        <title>Paraburkholderia sophoroidis sp. nov. and Paraburkholderia steynii sp. nov. rhizobial symbionts of the fynbos legume Hypocalyptus sophoroides.</title>
        <authorList>
            <person name="Steenkamp E.T."/>
            <person name="Beukes C.W."/>
            <person name="Van Zyl E."/>
            <person name="Avontuur J."/>
            <person name="Chan W.Y."/>
            <person name="Hassen A."/>
            <person name="Palmer M."/>
            <person name="Mthombeni L."/>
            <person name="Phalane F."/>
            <person name="Sereme K."/>
            <person name="Venter S.N."/>
        </authorList>
    </citation>
    <scope>NUCLEOTIDE SEQUENCE [LARGE SCALE GENOMIC DNA]</scope>
    <source>
        <strain evidence="1 2">HC1.1ba</strain>
    </source>
</reference>
<keyword evidence="2" id="KW-1185">Reference proteome</keyword>
<accession>A0A4R0XEL0</accession>
<sequence length="88" mass="10294">MTSPMHYQVNVCGGDFQHVRECFRTWKDQPLVYRRDEVRILPGHTFENSKKARNPLHQACKPLDRHALAAEVDDGERNLWTVLAAYEE</sequence>
<dbReference type="Proteomes" id="UP000294200">
    <property type="component" value="Unassembled WGS sequence"/>
</dbReference>
<gene>
    <name evidence="1" type="ORF">BZM27_32870</name>
</gene>
<evidence type="ECO:0000313" key="2">
    <source>
        <dbReference type="Proteomes" id="UP000294200"/>
    </source>
</evidence>
<name>A0A4R0XEL0_9BURK</name>
<dbReference type="EMBL" id="MWML01000160">
    <property type="protein sequence ID" value="TCG05547.1"/>
    <property type="molecule type" value="Genomic_DNA"/>
</dbReference>
<proteinExistence type="predicted"/>